<dbReference type="Pfam" id="PF00144">
    <property type="entry name" value="Beta-lactamase"/>
    <property type="match status" value="1"/>
</dbReference>
<dbReference type="InterPro" id="IPR004147">
    <property type="entry name" value="ABC1_dom"/>
</dbReference>
<dbReference type="EMBL" id="UIVS01000002">
    <property type="protein sequence ID" value="SVP91827.1"/>
    <property type="molecule type" value="Genomic_DNA"/>
</dbReference>
<dbReference type="AlphaFoldDB" id="A0A3B0MNX8"/>
<evidence type="ECO:0000313" key="3">
    <source>
        <dbReference type="EMBL" id="SVP91505.1"/>
    </source>
</evidence>
<feature type="compositionally biased region" description="Acidic residues" evidence="1">
    <location>
        <begin position="722"/>
        <end position="739"/>
    </location>
</feature>
<dbReference type="SUPFAM" id="SSF56112">
    <property type="entry name" value="Protein kinase-like (PK-like)"/>
    <property type="match status" value="1"/>
</dbReference>
<dbReference type="InterPro" id="IPR012338">
    <property type="entry name" value="Beta-lactam/transpept-like"/>
</dbReference>
<sequence>MEVIKSARNKDKQEQKYTSVQRSMDIFIRLTNLSMEWNMCCFVGTFVSNSDREEYWDNMHRKMAQSILDNIKTLKGCWVKLGQFLSTKTGFLPRYYLEAFSQLQDYMPNSDFSEIIDTIEEDLGYMDDIYSSFDSIPIASASIAQVHKGRLADGSQVAVKVQHKSSEQNLMNDIEILKMITSLMNAAGVFHYIRDYFEEYASYAAKELDFVVETANIQYSHLDVYRSKVPVKVPKLYSDYCSRHVITMEFYDLYKFTDKEFIEKYNVNMMQMIYDLHDFAFFQIMSCGRFHSDPHPGNLQLTYDQKDKRTYPVFLDWGFTTNVGEVERLGLCKLYISVYTFDFLGLTSALLESGFTLLNMYPFRYDLLFNSLISILLSSHRTTFGAKKPIDNAQASKEAQARLHMLIKEFLTNYFDKAPNFLPLTFKVLSEYHSLSRTVATFAPFLHLIYKNASFAMYSVYESPLNYYYGSLGLPLLQNKLNSIKYKLLKMGVHCTFYDLLEKLSTDSLNRNKNFRIFSELILTNSKNLLESRLSDLLRHLYQDNDNLVSFQISVIHNGSIDVELSFGDIWKYEKRPISNECLFPLFSITSGILSIAVLHLSSLGMIDLDDRVYNYWPEFKNKKEYITIRDVMDQKCGVIYMEYPFIDLFTSRENIAACIENAEFLSHDESTADYMFVIYGFILSEIITRVTRVPTEQFVLMLTSMVGIDNKNFLFPNMDDGKEEESESESNEDEEQSNEETPNPAINFTKNLNVLFEQSVSVFWKNLPTFHLFNNEQMKSREQSDSTSSDEEDEDKHKKVLESPQYKRVKPVREEEDSKFRYSDSSDAEDKQNSTRENKGDSNYVDLNINSPKSGSSYCDTSDSSSSDYRNRNVKLVSLDDNRLDSNLKTLNISIDEYRRNLSFESTVIDIPRDEKGEIDSTYYCYCYKYDKDFPDHEFKRCYVPTKYCPMENRLVKLLRTSSIDSLYPFYSKMMTPQQEELADSDYCSVILTESPTDSDSEDISEQIEKSFRKTFDRLSSIKYDYDDTNYRDINFSGIRKSENTHDDPNINNELESLAKNDPLSSNVIGKMGRMVRNRNKVCFSDKIPENPRGFTYPDFIRFNCPLINPVNSNYPKFYRKSVPFLNARSNSLSLCLFYYSILSGSLISTELLDQVMEHNYDDNSLIGRSLSGLFKPTFSLGFQKFTFLDMDNNFYQGFGHSDVSGSVVFGIPVLNLCICIFVSHCSRHHVLIKVLQFILAHYGLRLLGYKIPGHDLYKVLSLL</sequence>
<evidence type="ECO:0000313" key="4">
    <source>
        <dbReference type="EMBL" id="SVP91827.1"/>
    </source>
</evidence>
<dbReference type="InterPro" id="IPR011009">
    <property type="entry name" value="Kinase-like_dom_sf"/>
</dbReference>
<feature type="region of interest" description="Disordered" evidence="1">
    <location>
        <begin position="779"/>
        <end position="870"/>
    </location>
</feature>
<evidence type="ECO:0000259" key="2">
    <source>
        <dbReference type="PROSITE" id="PS50011"/>
    </source>
</evidence>
<feature type="domain" description="Protein kinase" evidence="2">
    <location>
        <begin position="101"/>
        <end position="436"/>
    </location>
</feature>
<dbReference type="PANTHER" id="PTHR43173:SF3">
    <property type="entry name" value="ABC1 FAMILY PROTEIN"/>
    <property type="match status" value="1"/>
</dbReference>
<dbReference type="GO" id="GO:0005524">
    <property type="term" value="F:ATP binding"/>
    <property type="evidence" value="ECO:0007669"/>
    <property type="project" value="InterPro"/>
</dbReference>
<dbReference type="CDD" id="cd05121">
    <property type="entry name" value="ABC1_ADCK3-like"/>
    <property type="match status" value="1"/>
</dbReference>
<feature type="region of interest" description="Disordered" evidence="1">
    <location>
        <begin position="717"/>
        <end position="747"/>
    </location>
</feature>
<name>A0A3B0MNX8_THEAN</name>
<dbReference type="SUPFAM" id="SSF56601">
    <property type="entry name" value="beta-lactamase/transpeptidase-like"/>
    <property type="match status" value="2"/>
</dbReference>
<dbReference type="PROSITE" id="PS50011">
    <property type="entry name" value="PROTEIN_KINASE_DOM"/>
    <property type="match status" value="1"/>
</dbReference>
<proteinExistence type="predicted"/>
<reference evidence="4" key="1">
    <citation type="submission" date="2018-07" db="EMBL/GenBank/DDBJ databases">
        <authorList>
            <person name="Quirk P.G."/>
            <person name="Krulwich T.A."/>
        </authorList>
    </citation>
    <scope>NUCLEOTIDE SEQUENCE</scope>
    <source>
        <strain evidence="4">Anand</strain>
    </source>
</reference>
<dbReference type="VEuPathDB" id="PiroplasmaDB:TA12685"/>
<dbReference type="Gene3D" id="3.40.710.10">
    <property type="entry name" value="DD-peptidase/beta-lactamase superfamily"/>
    <property type="match status" value="1"/>
</dbReference>
<dbReference type="PANTHER" id="PTHR43173">
    <property type="entry name" value="ABC1 FAMILY PROTEIN"/>
    <property type="match status" value="1"/>
</dbReference>
<feature type="compositionally biased region" description="Low complexity" evidence="1">
    <location>
        <begin position="855"/>
        <end position="869"/>
    </location>
</feature>
<dbReference type="Pfam" id="PF03109">
    <property type="entry name" value="ABC1"/>
    <property type="match status" value="1"/>
</dbReference>
<accession>A0A3B0MNX8</accession>
<feature type="compositionally biased region" description="Basic and acidic residues" evidence="1">
    <location>
        <begin position="812"/>
        <end position="841"/>
    </location>
</feature>
<protein>
    <submittedName>
        <fullName evidence="4">ABC1-related protein, putative</fullName>
    </submittedName>
</protein>
<dbReference type="GO" id="GO:0004672">
    <property type="term" value="F:protein kinase activity"/>
    <property type="evidence" value="ECO:0007669"/>
    <property type="project" value="InterPro"/>
</dbReference>
<dbReference type="InterPro" id="IPR001466">
    <property type="entry name" value="Beta-lactam-related"/>
</dbReference>
<dbReference type="InterPro" id="IPR051130">
    <property type="entry name" value="Mito_struct-func_regulator"/>
</dbReference>
<dbReference type="InterPro" id="IPR000719">
    <property type="entry name" value="Prot_kinase_dom"/>
</dbReference>
<evidence type="ECO:0000256" key="1">
    <source>
        <dbReference type="SAM" id="MobiDB-lite"/>
    </source>
</evidence>
<dbReference type="EMBL" id="UIVT01000002">
    <property type="protein sequence ID" value="SVP91505.1"/>
    <property type="molecule type" value="Genomic_DNA"/>
</dbReference>
<organism evidence="4">
    <name type="scientific">Theileria annulata</name>
    <dbReference type="NCBI Taxonomy" id="5874"/>
    <lineage>
        <taxon>Eukaryota</taxon>
        <taxon>Sar</taxon>
        <taxon>Alveolata</taxon>
        <taxon>Apicomplexa</taxon>
        <taxon>Aconoidasida</taxon>
        <taxon>Piroplasmida</taxon>
        <taxon>Theileriidae</taxon>
        <taxon>Theileria</taxon>
    </lineage>
</organism>
<gene>
    <name evidence="3" type="ORF">TAT_000182100</name>
    <name evidence="4" type="ORF">TAV_000182300</name>
</gene>